<protein>
    <submittedName>
        <fullName evidence="2">Uncharacterized protein</fullName>
    </submittedName>
</protein>
<comment type="caution">
    <text evidence="2">The sequence shown here is derived from an EMBL/GenBank/DDBJ whole genome shotgun (WGS) entry which is preliminary data.</text>
</comment>
<sequence length="142" mass="15968">MLKKHITMLLMTFSGFTFANCSVPDTLENMTFINVIDPTYSTLNSNAGAIVKVTYSNKKYMTEFLNRELGPFNGSYTYKVLDKDNGIGIYFGDEQFPLTKPSHSVLFKCLTNTYGMAIFTQISGSNEPIGRQNMLTYTVAEH</sequence>
<evidence type="ECO:0000313" key="3">
    <source>
        <dbReference type="Proteomes" id="UP000239263"/>
    </source>
</evidence>
<name>A0A2S7XDU9_9GAMM</name>
<accession>A0A2S7XDU9</accession>
<organism evidence="2 3">
    <name type="scientific">Aliivibrio sifiae</name>
    <dbReference type="NCBI Taxonomy" id="566293"/>
    <lineage>
        <taxon>Bacteria</taxon>
        <taxon>Pseudomonadati</taxon>
        <taxon>Pseudomonadota</taxon>
        <taxon>Gammaproteobacteria</taxon>
        <taxon>Vibrionales</taxon>
        <taxon>Vibrionaceae</taxon>
        <taxon>Aliivibrio</taxon>
    </lineage>
</organism>
<feature type="signal peptide" evidence="1">
    <location>
        <begin position="1"/>
        <end position="19"/>
    </location>
</feature>
<evidence type="ECO:0000313" key="2">
    <source>
        <dbReference type="EMBL" id="PQJ89342.1"/>
    </source>
</evidence>
<dbReference type="AlphaFoldDB" id="A0A2S7XDU9"/>
<dbReference type="OrthoDB" id="5917448at2"/>
<reference evidence="2 3" key="1">
    <citation type="submission" date="2016-12" db="EMBL/GenBank/DDBJ databases">
        <title>Diversity of luminous bacteria.</title>
        <authorList>
            <person name="Yoshizawa S."/>
            <person name="Kogure K."/>
        </authorList>
    </citation>
    <scope>NUCLEOTIDE SEQUENCE [LARGE SCALE GENOMIC DNA]</scope>
    <source>
        <strain evidence="2 3">ATCC 33715</strain>
    </source>
</reference>
<evidence type="ECO:0000256" key="1">
    <source>
        <dbReference type="SAM" id="SignalP"/>
    </source>
</evidence>
<dbReference type="EMBL" id="MSCO01000001">
    <property type="protein sequence ID" value="PQJ89342.1"/>
    <property type="molecule type" value="Genomic_DNA"/>
</dbReference>
<dbReference type="RefSeq" id="WP_105054870.1">
    <property type="nucleotide sequence ID" value="NZ_CAWNRT010000001.1"/>
</dbReference>
<proteinExistence type="predicted"/>
<gene>
    <name evidence="2" type="ORF">BTO22_06970</name>
</gene>
<keyword evidence="1" id="KW-0732">Signal</keyword>
<dbReference type="Proteomes" id="UP000239263">
    <property type="component" value="Unassembled WGS sequence"/>
</dbReference>
<feature type="chain" id="PRO_5015714801" evidence="1">
    <location>
        <begin position="20"/>
        <end position="142"/>
    </location>
</feature>